<evidence type="ECO:0000313" key="1">
    <source>
        <dbReference type="EMBL" id="CAJ1960113.1"/>
    </source>
</evidence>
<dbReference type="SUPFAM" id="SSF48371">
    <property type="entry name" value="ARM repeat"/>
    <property type="match status" value="1"/>
</dbReference>
<gene>
    <name evidence="1" type="ORF">CYCCA115_LOCUS18529</name>
</gene>
<keyword evidence="2" id="KW-1185">Reference proteome</keyword>
<reference evidence="1" key="1">
    <citation type="submission" date="2023-08" db="EMBL/GenBank/DDBJ databases">
        <authorList>
            <person name="Audoor S."/>
            <person name="Bilcke G."/>
        </authorList>
    </citation>
    <scope>NUCLEOTIDE SEQUENCE</scope>
</reference>
<dbReference type="InterPro" id="IPR016024">
    <property type="entry name" value="ARM-type_fold"/>
</dbReference>
<evidence type="ECO:0000313" key="2">
    <source>
        <dbReference type="Proteomes" id="UP001295423"/>
    </source>
</evidence>
<dbReference type="EMBL" id="CAKOGP040002047">
    <property type="protein sequence ID" value="CAJ1960113.1"/>
    <property type="molecule type" value="Genomic_DNA"/>
</dbReference>
<dbReference type="AlphaFoldDB" id="A0AAD2G293"/>
<proteinExistence type="predicted"/>
<organism evidence="1 2">
    <name type="scientific">Cylindrotheca closterium</name>
    <dbReference type="NCBI Taxonomy" id="2856"/>
    <lineage>
        <taxon>Eukaryota</taxon>
        <taxon>Sar</taxon>
        <taxon>Stramenopiles</taxon>
        <taxon>Ochrophyta</taxon>
        <taxon>Bacillariophyta</taxon>
        <taxon>Bacillariophyceae</taxon>
        <taxon>Bacillariophycidae</taxon>
        <taxon>Bacillariales</taxon>
        <taxon>Bacillariaceae</taxon>
        <taxon>Cylindrotheca</taxon>
    </lineage>
</organism>
<sequence>MMKEASMHTPPPSTFGSLCPKQQAETTMASSWQPNDRFDYLKDRLDKIDRAQSAIEAEEPMHNFTCSLLQLKDVRLQEAVVFKKGNETLLCQLEEIGAIPTLLNAIERFNGESSPEFNNSACIAIVHFAFQSKERSCEIFQIGGFQTIVQMMETYRAIDFIQIIAIAALMVVGKNSGIEKYDLEWTILHEIVVAMEYHQESSHLYIVACSALGSLFGPNSMTMVPETDAGVELYYRAIDAICFGLVILHLDDRVAQKLGKDLLFCLVGQQVAEEMMFYVESSYGVYTAAAA</sequence>
<dbReference type="Proteomes" id="UP001295423">
    <property type="component" value="Unassembled WGS sequence"/>
</dbReference>
<accession>A0AAD2G293</accession>
<protein>
    <submittedName>
        <fullName evidence="1">Uncharacterized protein</fullName>
    </submittedName>
</protein>
<comment type="caution">
    <text evidence="1">The sequence shown here is derived from an EMBL/GenBank/DDBJ whole genome shotgun (WGS) entry which is preliminary data.</text>
</comment>
<name>A0AAD2G293_9STRA</name>